<dbReference type="Proteomes" id="UP000250266">
    <property type="component" value="Unassembled WGS sequence"/>
</dbReference>
<name>A0A8E2EM51_9PEZI</name>
<accession>A0A8E2EM51</accession>
<keyword evidence="2" id="KW-1185">Reference proteome</keyword>
<evidence type="ECO:0000313" key="1">
    <source>
        <dbReference type="EMBL" id="OCK86421.1"/>
    </source>
</evidence>
<proteinExistence type="predicted"/>
<gene>
    <name evidence="1" type="ORF">K432DRAFT_376739</name>
</gene>
<dbReference type="AlphaFoldDB" id="A0A8E2EM51"/>
<evidence type="ECO:0000313" key="2">
    <source>
        <dbReference type="Proteomes" id="UP000250266"/>
    </source>
</evidence>
<sequence>MATKDRNSSLKIVTIHHLGYTGSRLRKRKESAESIVLTVRHNLPNQNLASPSVSRTRGTHMRYTFSDDDDDDDVSLSTIGPRHSTRMAANAAELSGPTVRNRVGGLYGETLCSGQTIR</sequence>
<organism evidence="1 2">
    <name type="scientific">Lepidopterella palustris CBS 459.81</name>
    <dbReference type="NCBI Taxonomy" id="1314670"/>
    <lineage>
        <taxon>Eukaryota</taxon>
        <taxon>Fungi</taxon>
        <taxon>Dikarya</taxon>
        <taxon>Ascomycota</taxon>
        <taxon>Pezizomycotina</taxon>
        <taxon>Dothideomycetes</taxon>
        <taxon>Pleosporomycetidae</taxon>
        <taxon>Mytilinidiales</taxon>
        <taxon>Argynnaceae</taxon>
        <taxon>Lepidopterella</taxon>
    </lineage>
</organism>
<reference evidence="1 2" key="1">
    <citation type="journal article" date="2016" name="Nat. Commun.">
        <title>Ectomycorrhizal ecology is imprinted in the genome of the dominant symbiotic fungus Cenococcum geophilum.</title>
        <authorList>
            <consortium name="DOE Joint Genome Institute"/>
            <person name="Peter M."/>
            <person name="Kohler A."/>
            <person name="Ohm R.A."/>
            <person name="Kuo A."/>
            <person name="Krutzmann J."/>
            <person name="Morin E."/>
            <person name="Arend M."/>
            <person name="Barry K.W."/>
            <person name="Binder M."/>
            <person name="Choi C."/>
            <person name="Clum A."/>
            <person name="Copeland A."/>
            <person name="Grisel N."/>
            <person name="Haridas S."/>
            <person name="Kipfer T."/>
            <person name="LaButti K."/>
            <person name="Lindquist E."/>
            <person name="Lipzen A."/>
            <person name="Maire R."/>
            <person name="Meier B."/>
            <person name="Mihaltcheva S."/>
            <person name="Molinier V."/>
            <person name="Murat C."/>
            <person name="Poggeler S."/>
            <person name="Quandt C.A."/>
            <person name="Sperisen C."/>
            <person name="Tritt A."/>
            <person name="Tisserant E."/>
            <person name="Crous P.W."/>
            <person name="Henrissat B."/>
            <person name="Nehls U."/>
            <person name="Egli S."/>
            <person name="Spatafora J.W."/>
            <person name="Grigoriev I.V."/>
            <person name="Martin F.M."/>
        </authorList>
    </citation>
    <scope>NUCLEOTIDE SEQUENCE [LARGE SCALE GENOMIC DNA]</scope>
    <source>
        <strain evidence="1 2">CBS 459.81</strain>
    </source>
</reference>
<protein>
    <submittedName>
        <fullName evidence="1">Uncharacterized protein</fullName>
    </submittedName>
</protein>
<dbReference type="EMBL" id="KV744805">
    <property type="protein sequence ID" value="OCK86421.1"/>
    <property type="molecule type" value="Genomic_DNA"/>
</dbReference>